<reference evidence="1" key="2">
    <citation type="submission" date="2021-02" db="EMBL/GenBank/DDBJ databases">
        <authorList>
            <person name="Kimball J.A."/>
            <person name="Haas M.W."/>
            <person name="Macchietto M."/>
            <person name="Kono T."/>
            <person name="Duquette J."/>
            <person name="Shao M."/>
        </authorList>
    </citation>
    <scope>NUCLEOTIDE SEQUENCE</scope>
    <source>
        <tissue evidence="1">Fresh leaf tissue</tissue>
    </source>
</reference>
<name>A0A8J5SGG1_ZIZPA</name>
<evidence type="ECO:0000313" key="2">
    <source>
        <dbReference type="Proteomes" id="UP000729402"/>
    </source>
</evidence>
<dbReference type="Proteomes" id="UP000729402">
    <property type="component" value="Unassembled WGS sequence"/>
</dbReference>
<protein>
    <submittedName>
        <fullName evidence="1">Uncharacterized protein</fullName>
    </submittedName>
</protein>
<organism evidence="1 2">
    <name type="scientific">Zizania palustris</name>
    <name type="common">Northern wild rice</name>
    <dbReference type="NCBI Taxonomy" id="103762"/>
    <lineage>
        <taxon>Eukaryota</taxon>
        <taxon>Viridiplantae</taxon>
        <taxon>Streptophyta</taxon>
        <taxon>Embryophyta</taxon>
        <taxon>Tracheophyta</taxon>
        <taxon>Spermatophyta</taxon>
        <taxon>Magnoliopsida</taxon>
        <taxon>Liliopsida</taxon>
        <taxon>Poales</taxon>
        <taxon>Poaceae</taxon>
        <taxon>BOP clade</taxon>
        <taxon>Oryzoideae</taxon>
        <taxon>Oryzeae</taxon>
        <taxon>Zizaniinae</taxon>
        <taxon>Zizania</taxon>
    </lineage>
</organism>
<gene>
    <name evidence="1" type="ORF">GUJ93_ZPchr0006g42603</name>
</gene>
<comment type="caution">
    <text evidence="1">The sequence shown here is derived from an EMBL/GenBank/DDBJ whole genome shotgun (WGS) entry which is preliminary data.</text>
</comment>
<proteinExistence type="predicted"/>
<dbReference type="OrthoDB" id="662346at2759"/>
<reference evidence="1" key="1">
    <citation type="journal article" date="2021" name="bioRxiv">
        <title>Whole Genome Assembly and Annotation of Northern Wild Rice, Zizania palustris L., Supports a Whole Genome Duplication in the Zizania Genus.</title>
        <authorList>
            <person name="Haas M."/>
            <person name="Kono T."/>
            <person name="Macchietto M."/>
            <person name="Millas R."/>
            <person name="McGilp L."/>
            <person name="Shao M."/>
            <person name="Duquette J."/>
            <person name="Hirsch C.N."/>
            <person name="Kimball J."/>
        </authorList>
    </citation>
    <scope>NUCLEOTIDE SEQUENCE</scope>
    <source>
        <tissue evidence="1">Fresh leaf tissue</tissue>
    </source>
</reference>
<accession>A0A8J5SGG1</accession>
<sequence length="224" mass="24199">MALEVEAAAAAGGAGESEELVEQKLLLQGKGKGKGKMLGWPVSPRRVLQIALTKPEMSGYEGPAWSRFFLLDVFISGDWVGFEALPVRRRDIPGWEMTCTRAVGWDWQRLCLELVAQRCDSVGLGGGKVLVFRQGGPHTSDHTAVTGRARVPLLDALAPGCDGDGDSDSEGGCEDLSPEGTRVFKRIVKLQGWRMPAPGEAGGEPRNVVLGEVSVVMRLTVDWW</sequence>
<dbReference type="EMBL" id="JAAALK010000283">
    <property type="protein sequence ID" value="KAG8074315.1"/>
    <property type="molecule type" value="Genomic_DNA"/>
</dbReference>
<evidence type="ECO:0000313" key="1">
    <source>
        <dbReference type="EMBL" id="KAG8074315.1"/>
    </source>
</evidence>
<keyword evidence="2" id="KW-1185">Reference proteome</keyword>
<dbReference type="AlphaFoldDB" id="A0A8J5SGG1"/>